<dbReference type="RefSeq" id="WP_111447244.1">
    <property type="nucleotide sequence ID" value="NZ_QKZK01000064.1"/>
</dbReference>
<reference evidence="1 2" key="1">
    <citation type="submission" date="2018-06" db="EMBL/GenBank/DDBJ databases">
        <title>Genomic Encyclopedia of Archaeal and Bacterial Type Strains, Phase II (KMG-II): from individual species to whole genera.</title>
        <authorList>
            <person name="Goeker M."/>
        </authorList>
    </citation>
    <scope>NUCLEOTIDE SEQUENCE [LARGE SCALE GENOMIC DNA]</scope>
    <source>
        <strain evidence="1 2">DSM 6779</strain>
    </source>
</reference>
<dbReference type="Gene3D" id="2.60.40.10">
    <property type="entry name" value="Immunoglobulins"/>
    <property type="match status" value="1"/>
</dbReference>
<gene>
    <name evidence="1" type="ORF">LX69_03480</name>
</gene>
<dbReference type="EMBL" id="QKZK01000064">
    <property type="protein sequence ID" value="PZX09950.1"/>
    <property type="molecule type" value="Genomic_DNA"/>
</dbReference>
<sequence>MPPLKKTNPIIISLLTVALTIGGCLNSTNSELKQTTIEFPATETDFGTIPQGHPKTVAFAFENRGKAPLVIYSAEASCGCTHPEYPKEPIAPGEKGEIKVTYDAKESGRFVKTVTVYHNGANGMNLLTIKGSVEEPVTSQQ</sequence>
<dbReference type="PROSITE" id="PS51257">
    <property type="entry name" value="PROKAR_LIPOPROTEIN"/>
    <property type="match status" value="1"/>
</dbReference>
<proteinExistence type="predicted"/>
<keyword evidence="2" id="KW-1185">Reference proteome</keyword>
<evidence type="ECO:0000313" key="2">
    <source>
        <dbReference type="Proteomes" id="UP000249239"/>
    </source>
</evidence>
<name>A0A2W7MPM9_9BACT</name>
<dbReference type="OrthoDB" id="826619at2"/>
<protein>
    <submittedName>
        <fullName evidence="1">Uncharacterized protein DUF1573</fullName>
    </submittedName>
</protein>
<dbReference type="InterPro" id="IPR013783">
    <property type="entry name" value="Ig-like_fold"/>
</dbReference>
<evidence type="ECO:0000313" key="1">
    <source>
        <dbReference type="EMBL" id="PZX09950.1"/>
    </source>
</evidence>
<comment type="caution">
    <text evidence="1">The sequence shown here is derived from an EMBL/GenBank/DDBJ whole genome shotgun (WGS) entry which is preliminary data.</text>
</comment>
<dbReference type="AlphaFoldDB" id="A0A2W7MPM9"/>
<dbReference type="PANTHER" id="PTHR37833:SF1">
    <property type="entry name" value="SIGNAL PEPTIDE PROTEIN"/>
    <property type="match status" value="1"/>
</dbReference>
<dbReference type="Proteomes" id="UP000249239">
    <property type="component" value="Unassembled WGS sequence"/>
</dbReference>
<dbReference type="Pfam" id="PF07610">
    <property type="entry name" value="DUF1573"/>
    <property type="match status" value="1"/>
</dbReference>
<dbReference type="PANTHER" id="PTHR37833">
    <property type="entry name" value="LIPOPROTEIN-RELATED"/>
    <property type="match status" value="1"/>
</dbReference>
<accession>A0A2W7MPM9</accession>
<dbReference type="InterPro" id="IPR011467">
    <property type="entry name" value="DUF1573"/>
</dbReference>
<organism evidence="1 2">
    <name type="scientific">Breznakibacter xylanolyticus</name>
    <dbReference type="NCBI Taxonomy" id="990"/>
    <lineage>
        <taxon>Bacteria</taxon>
        <taxon>Pseudomonadati</taxon>
        <taxon>Bacteroidota</taxon>
        <taxon>Bacteroidia</taxon>
        <taxon>Marinilabiliales</taxon>
        <taxon>Marinilabiliaceae</taxon>
        <taxon>Breznakibacter</taxon>
    </lineage>
</organism>